<dbReference type="Gene3D" id="1.10.565.10">
    <property type="entry name" value="Retinoid X Receptor"/>
    <property type="match status" value="1"/>
</dbReference>
<dbReference type="EMBL" id="WIXE01011735">
    <property type="protein sequence ID" value="KAK5976533.1"/>
    <property type="molecule type" value="Genomic_DNA"/>
</dbReference>
<organism evidence="4 5">
    <name type="scientific">Trichostrongylus colubriformis</name>
    <name type="common">Black scour worm</name>
    <dbReference type="NCBI Taxonomy" id="6319"/>
    <lineage>
        <taxon>Eukaryota</taxon>
        <taxon>Metazoa</taxon>
        <taxon>Ecdysozoa</taxon>
        <taxon>Nematoda</taxon>
        <taxon>Chromadorea</taxon>
        <taxon>Rhabditida</taxon>
        <taxon>Rhabditina</taxon>
        <taxon>Rhabditomorpha</taxon>
        <taxon>Strongyloidea</taxon>
        <taxon>Trichostrongylidae</taxon>
        <taxon>Trichostrongylus</taxon>
    </lineage>
</organism>
<dbReference type="AlphaFoldDB" id="A0AAN8IMT9"/>
<gene>
    <name evidence="4" type="ORF">GCK32_011174</name>
</gene>
<keyword evidence="2" id="KW-0804">Transcription</keyword>
<comment type="caution">
    <text evidence="4">The sequence shown here is derived from an EMBL/GenBank/DDBJ whole genome shotgun (WGS) entry which is preliminary data.</text>
</comment>
<protein>
    <submittedName>
        <fullName evidence="4">NR LBD domain-containing protein</fullName>
    </submittedName>
</protein>
<sequence>MNVIANSERPGIQDVRKVEETQEIYVDALQQYIYAKSSPNPSFHHRLLTMLFDLRSFCSEHMDDMTVSSYNDYDSIADVKPEKSTLMQLML</sequence>
<name>A0AAN8IMT9_TRICO</name>
<keyword evidence="3" id="KW-0675">Receptor</keyword>
<reference evidence="4 5" key="1">
    <citation type="submission" date="2019-10" db="EMBL/GenBank/DDBJ databases">
        <title>Assembly and Annotation for the nematode Trichostrongylus colubriformis.</title>
        <authorList>
            <person name="Martin J."/>
        </authorList>
    </citation>
    <scope>NUCLEOTIDE SEQUENCE [LARGE SCALE GENOMIC DNA]</scope>
    <source>
        <strain evidence="4">G859</strain>
        <tissue evidence="4">Whole worm</tissue>
    </source>
</reference>
<evidence type="ECO:0000256" key="2">
    <source>
        <dbReference type="ARBA" id="ARBA00023163"/>
    </source>
</evidence>
<feature type="non-terminal residue" evidence="4">
    <location>
        <position position="91"/>
    </location>
</feature>
<dbReference type="SUPFAM" id="SSF48508">
    <property type="entry name" value="Nuclear receptor ligand-binding domain"/>
    <property type="match status" value="1"/>
</dbReference>
<evidence type="ECO:0000256" key="1">
    <source>
        <dbReference type="ARBA" id="ARBA00023015"/>
    </source>
</evidence>
<dbReference type="Proteomes" id="UP001331761">
    <property type="component" value="Unassembled WGS sequence"/>
</dbReference>
<evidence type="ECO:0000313" key="5">
    <source>
        <dbReference type="Proteomes" id="UP001331761"/>
    </source>
</evidence>
<keyword evidence="1" id="KW-0805">Transcription regulation</keyword>
<evidence type="ECO:0000313" key="4">
    <source>
        <dbReference type="EMBL" id="KAK5976533.1"/>
    </source>
</evidence>
<dbReference type="InterPro" id="IPR035500">
    <property type="entry name" value="NHR-like_dom_sf"/>
</dbReference>
<accession>A0AAN8IMT9</accession>
<proteinExistence type="predicted"/>
<keyword evidence="5" id="KW-1185">Reference proteome</keyword>
<evidence type="ECO:0000256" key="3">
    <source>
        <dbReference type="ARBA" id="ARBA00023170"/>
    </source>
</evidence>